<dbReference type="PROSITE" id="PS50042">
    <property type="entry name" value="CNMP_BINDING_3"/>
    <property type="match status" value="1"/>
</dbReference>
<dbReference type="CDD" id="cd00038">
    <property type="entry name" value="CAP_ED"/>
    <property type="match status" value="1"/>
</dbReference>
<name>A0A2D2CZV8_METT3</name>
<dbReference type="InterPro" id="IPR000595">
    <property type="entry name" value="cNMP-bd_dom"/>
</dbReference>
<evidence type="ECO:0000259" key="1">
    <source>
        <dbReference type="PROSITE" id="PS50042"/>
    </source>
</evidence>
<dbReference type="PANTHER" id="PTHR24567:SF26">
    <property type="entry name" value="REGULATORY PROTEIN YEIL"/>
    <property type="match status" value="1"/>
</dbReference>
<dbReference type="Proteomes" id="UP000230709">
    <property type="component" value="Chromosome"/>
</dbReference>
<dbReference type="PANTHER" id="PTHR24567">
    <property type="entry name" value="CRP FAMILY TRANSCRIPTIONAL REGULATORY PROTEIN"/>
    <property type="match status" value="1"/>
</dbReference>
<dbReference type="STRING" id="595536.GCA_000178815_03054"/>
<proteinExistence type="predicted"/>
<dbReference type="RefSeq" id="WP_003610005.1">
    <property type="nucleotide sequence ID" value="NZ_ADVE02000001.1"/>
</dbReference>
<dbReference type="Pfam" id="PF00027">
    <property type="entry name" value="cNMP_binding"/>
    <property type="match status" value="1"/>
</dbReference>
<dbReference type="InterPro" id="IPR050397">
    <property type="entry name" value="Env_Response_Regulators"/>
</dbReference>
<dbReference type="GO" id="GO:0003700">
    <property type="term" value="F:DNA-binding transcription factor activity"/>
    <property type="evidence" value="ECO:0007669"/>
    <property type="project" value="TreeGrafter"/>
</dbReference>
<dbReference type="SMART" id="SM00100">
    <property type="entry name" value="cNMP"/>
    <property type="match status" value="1"/>
</dbReference>
<evidence type="ECO:0000313" key="2">
    <source>
        <dbReference type="EMBL" id="ATQ68265.1"/>
    </source>
</evidence>
<dbReference type="InterPro" id="IPR018490">
    <property type="entry name" value="cNMP-bd_dom_sf"/>
</dbReference>
<feature type="domain" description="Cyclic nucleotide-binding" evidence="1">
    <location>
        <begin position="15"/>
        <end position="133"/>
    </location>
</feature>
<gene>
    <name evidence="2" type="ORF">CQW49_10545</name>
</gene>
<dbReference type="InterPro" id="IPR014710">
    <property type="entry name" value="RmlC-like_jellyroll"/>
</dbReference>
<dbReference type="GO" id="GO:0005829">
    <property type="term" value="C:cytosol"/>
    <property type="evidence" value="ECO:0007669"/>
    <property type="project" value="TreeGrafter"/>
</dbReference>
<dbReference type="KEGG" id="mtw:CQW49_10545"/>
<accession>A0A2D2CZV8</accession>
<organism evidence="2 3">
    <name type="scientific">Methylosinus trichosporium (strain ATCC 35070 / NCIMB 11131 / UNIQEM 75 / OB3b)</name>
    <dbReference type="NCBI Taxonomy" id="595536"/>
    <lineage>
        <taxon>Bacteria</taxon>
        <taxon>Pseudomonadati</taxon>
        <taxon>Pseudomonadota</taxon>
        <taxon>Alphaproteobacteria</taxon>
        <taxon>Hyphomicrobiales</taxon>
        <taxon>Methylocystaceae</taxon>
        <taxon>Methylosinus</taxon>
    </lineage>
</organism>
<dbReference type="AlphaFoldDB" id="A0A2D2CZV8"/>
<reference evidence="3" key="1">
    <citation type="submission" date="2017-10" db="EMBL/GenBank/DDBJ databases">
        <title>Completed PacBio SMRT sequence of Methylosinus trichosporium OB3b reveals presence of a third large plasmid.</title>
        <authorList>
            <person name="Charles T.C."/>
            <person name="Lynch M.D.J."/>
            <person name="Heil J.R."/>
            <person name="Cheng J."/>
        </authorList>
    </citation>
    <scope>NUCLEOTIDE SEQUENCE [LARGE SCALE GENOMIC DNA]</scope>
    <source>
        <strain evidence="3">OB3b</strain>
    </source>
</reference>
<protein>
    <submittedName>
        <fullName evidence="2">Cyclic nucleotide-binding protein</fullName>
    </submittedName>
</protein>
<dbReference type="EMBL" id="CP023737">
    <property type="protein sequence ID" value="ATQ68265.1"/>
    <property type="molecule type" value="Genomic_DNA"/>
</dbReference>
<keyword evidence="3" id="KW-1185">Reference proteome</keyword>
<dbReference type="Gene3D" id="2.60.120.10">
    <property type="entry name" value="Jelly Rolls"/>
    <property type="match status" value="1"/>
</dbReference>
<sequence length="145" mass="16139">MALEDDIANLRRISLFEDFETEALRLLVFGSETKLLRAGDALFRRGEPSDGGYILTGGSIALEKHDDGRPAEKILRPVALIGETALIAETTRPITAMAREPATTLKITRALFHRLLEEYPATTLRVRRRLAERLTLLARELALAS</sequence>
<dbReference type="SUPFAM" id="SSF51206">
    <property type="entry name" value="cAMP-binding domain-like"/>
    <property type="match status" value="1"/>
</dbReference>
<evidence type="ECO:0000313" key="3">
    <source>
        <dbReference type="Proteomes" id="UP000230709"/>
    </source>
</evidence>